<dbReference type="InterPro" id="IPR012338">
    <property type="entry name" value="Beta-lactam/transpept-like"/>
</dbReference>
<keyword evidence="6" id="KW-0132">Cell division</keyword>
<keyword evidence="2" id="KW-0378">Hydrolase</keyword>
<keyword evidence="2" id="KW-0121">Carboxypeptidase</keyword>
<dbReference type="SUPFAM" id="SSF56519">
    <property type="entry name" value="Penicillin binding protein dimerisation domain"/>
    <property type="match status" value="1"/>
</dbReference>
<dbReference type="Pfam" id="PF00905">
    <property type="entry name" value="Transpeptidase"/>
    <property type="match status" value="1"/>
</dbReference>
<keyword evidence="6" id="KW-0131">Cell cycle</keyword>
<evidence type="ECO:0000256" key="1">
    <source>
        <dbReference type="ARBA" id="ARBA00004370"/>
    </source>
</evidence>
<sequence length="701" mass="76872">MKIKTDIVLRVYLAYAILLVFAIAITGRIWDLQFVQGKKWRKLADSLTTGFVNVDAMRGSIYSEDGSLIATSMPEYEVHMDVNTDPLTDDIFADKVDSLGRCLANLFADRSAAEYTKGLKMARAEGERYYLIHRKVSFSQLKELKAFPIFNLGKYKGGLVIIQKNKRVLPFKELAARTIGYKTATVQPVGLEGAYDSYISGQSGKRLMQRLAGNVWMPINDDAEIAPVDGCDIISTLNINIQDVAQNALEKQLIAQNASSGTVILMEVATGEIRAIANLNRVSEGVYQEQYNTAIGAATEPGSTFKLASFMVALEDGKFNLEDTVDVSRPRAFRNRIMRDAHPMKEPRATMLKVFEESSNVGTSVAIWKAYKNDPAKFVEGLERMGFGKQMGLQIPGEAKPQFKHPGDKGWSGTTLPWLSIGYEQTVSPMQILAFYNAVANNGKLVAPKFVKEIRQMGKTIKMVDTKVLVEKIASDATLTQARLMLESVVKEGTAKALSTSVFAIAGKTGTAQIANGKAGYRGNLRYQGSFCGYFPADNPKYSMIVVINEPSNQLYYGGAVAGPVFKEVADKVYATCLDIHPGIDKQYSINDKSVPVAKVGYRPSIEYVYNKLGVSISANVKKSSNWIHTEQYDNSVAINEVPLSQNIVPNVKGMGLQDAIYVLENAGMHTAVRGNGKVVNQSITPGAAIQKGSTIFLELK</sequence>
<evidence type="ECO:0000256" key="4">
    <source>
        <dbReference type="SAM" id="Phobius"/>
    </source>
</evidence>
<evidence type="ECO:0000259" key="5">
    <source>
        <dbReference type="PROSITE" id="PS51178"/>
    </source>
</evidence>
<dbReference type="PROSITE" id="PS51178">
    <property type="entry name" value="PASTA"/>
    <property type="match status" value="1"/>
</dbReference>
<dbReference type="InterPro" id="IPR036138">
    <property type="entry name" value="PBP_dimer_sf"/>
</dbReference>
<keyword evidence="4" id="KW-1133">Transmembrane helix</keyword>
<dbReference type="EMBL" id="FXSZ01000011">
    <property type="protein sequence ID" value="SMO78530.1"/>
    <property type="molecule type" value="Genomic_DNA"/>
</dbReference>
<name>A0A521E5U3_9SPHI</name>
<organism evidence="6 7">
    <name type="scientific">Solitalea koreensis</name>
    <dbReference type="NCBI Taxonomy" id="543615"/>
    <lineage>
        <taxon>Bacteria</taxon>
        <taxon>Pseudomonadati</taxon>
        <taxon>Bacteroidota</taxon>
        <taxon>Sphingobacteriia</taxon>
        <taxon>Sphingobacteriales</taxon>
        <taxon>Sphingobacteriaceae</taxon>
        <taxon>Solitalea</taxon>
    </lineage>
</organism>
<dbReference type="AlphaFoldDB" id="A0A521E5U3"/>
<dbReference type="InterPro" id="IPR001460">
    <property type="entry name" value="PCN-bd_Tpept"/>
</dbReference>
<dbReference type="Gene3D" id="3.40.710.10">
    <property type="entry name" value="DD-peptidase/beta-lactamase superfamily"/>
    <property type="match status" value="1"/>
</dbReference>
<dbReference type="Proteomes" id="UP000315971">
    <property type="component" value="Unassembled WGS sequence"/>
</dbReference>
<dbReference type="GO" id="GO:0004180">
    <property type="term" value="F:carboxypeptidase activity"/>
    <property type="evidence" value="ECO:0007669"/>
    <property type="project" value="UniProtKB-KW"/>
</dbReference>
<dbReference type="GO" id="GO:0051301">
    <property type="term" value="P:cell division"/>
    <property type="evidence" value="ECO:0007669"/>
    <property type="project" value="UniProtKB-KW"/>
</dbReference>
<evidence type="ECO:0000313" key="7">
    <source>
        <dbReference type="Proteomes" id="UP000315971"/>
    </source>
</evidence>
<keyword evidence="2" id="KW-0645">Protease</keyword>
<evidence type="ECO:0000256" key="3">
    <source>
        <dbReference type="ARBA" id="ARBA00023136"/>
    </source>
</evidence>
<dbReference type="SMART" id="SM00740">
    <property type="entry name" value="PASTA"/>
    <property type="match status" value="1"/>
</dbReference>
<reference evidence="6 7" key="1">
    <citation type="submission" date="2017-05" db="EMBL/GenBank/DDBJ databases">
        <authorList>
            <person name="Varghese N."/>
            <person name="Submissions S."/>
        </authorList>
    </citation>
    <scope>NUCLEOTIDE SEQUENCE [LARGE SCALE GENOMIC DNA]</scope>
    <source>
        <strain evidence="6 7">DSM 21342</strain>
    </source>
</reference>
<dbReference type="RefSeq" id="WP_142604549.1">
    <property type="nucleotide sequence ID" value="NZ_FXSZ01000011.1"/>
</dbReference>
<dbReference type="CDD" id="cd06575">
    <property type="entry name" value="PASTA_Pbp2x-like_2"/>
    <property type="match status" value="1"/>
</dbReference>
<keyword evidence="3 4" id="KW-0472">Membrane</keyword>
<dbReference type="InterPro" id="IPR050515">
    <property type="entry name" value="Beta-lactam/transpept"/>
</dbReference>
<dbReference type="Gene3D" id="3.90.1310.10">
    <property type="entry name" value="Penicillin-binding protein 2a (Domain 2)"/>
    <property type="match status" value="1"/>
</dbReference>
<dbReference type="Gene3D" id="3.30.450.330">
    <property type="match status" value="1"/>
</dbReference>
<feature type="transmembrane region" description="Helical" evidence="4">
    <location>
        <begin position="12"/>
        <end position="30"/>
    </location>
</feature>
<evidence type="ECO:0000256" key="2">
    <source>
        <dbReference type="ARBA" id="ARBA00022645"/>
    </source>
</evidence>
<dbReference type="Pfam" id="PF03717">
    <property type="entry name" value="PBP_dimer"/>
    <property type="match status" value="1"/>
</dbReference>
<dbReference type="SUPFAM" id="SSF56601">
    <property type="entry name" value="beta-lactamase/transpeptidase-like"/>
    <property type="match status" value="1"/>
</dbReference>
<keyword evidence="7" id="KW-1185">Reference proteome</keyword>
<feature type="domain" description="PASTA" evidence="5">
    <location>
        <begin position="646"/>
        <end position="701"/>
    </location>
</feature>
<dbReference type="PANTHER" id="PTHR30627:SF1">
    <property type="entry name" value="PEPTIDOGLYCAN D,D-TRANSPEPTIDASE FTSI"/>
    <property type="match status" value="1"/>
</dbReference>
<dbReference type="Gene3D" id="3.30.10.20">
    <property type="match status" value="1"/>
</dbReference>
<protein>
    <submittedName>
        <fullName evidence="6">Cell division protein FtsI (Penicillin-binding protein 3)</fullName>
    </submittedName>
</protein>
<dbReference type="GO" id="GO:0071555">
    <property type="term" value="P:cell wall organization"/>
    <property type="evidence" value="ECO:0007669"/>
    <property type="project" value="TreeGrafter"/>
</dbReference>
<proteinExistence type="predicted"/>
<dbReference type="SUPFAM" id="SSF54184">
    <property type="entry name" value="Penicillin-binding protein 2x (pbp-2x), c-terminal domain"/>
    <property type="match status" value="1"/>
</dbReference>
<dbReference type="GO" id="GO:0008658">
    <property type="term" value="F:penicillin binding"/>
    <property type="evidence" value="ECO:0007669"/>
    <property type="project" value="InterPro"/>
</dbReference>
<accession>A0A521E5U3</accession>
<gene>
    <name evidence="6" type="ORF">SAMN06265350_1117</name>
</gene>
<dbReference type="OrthoDB" id="9804124at2"/>
<dbReference type="Pfam" id="PF03793">
    <property type="entry name" value="PASTA"/>
    <property type="match status" value="1"/>
</dbReference>
<keyword evidence="4" id="KW-0812">Transmembrane</keyword>
<dbReference type="PANTHER" id="PTHR30627">
    <property type="entry name" value="PEPTIDOGLYCAN D,D-TRANSPEPTIDASE"/>
    <property type="match status" value="1"/>
</dbReference>
<dbReference type="GO" id="GO:0005886">
    <property type="term" value="C:plasma membrane"/>
    <property type="evidence" value="ECO:0007669"/>
    <property type="project" value="TreeGrafter"/>
</dbReference>
<dbReference type="InterPro" id="IPR005543">
    <property type="entry name" value="PASTA_dom"/>
</dbReference>
<evidence type="ECO:0000313" key="6">
    <source>
        <dbReference type="EMBL" id="SMO78530.1"/>
    </source>
</evidence>
<comment type="subcellular location">
    <subcellularLocation>
        <location evidence="1">Membrane</location>
    </subcellularLocation>
</comment>
<dbReference type="InterPro" id="IPR005311">
    <property type="entry name" value="PBP_dimer"/>
</dbReference>